<name>A0A0F9B6I5_9ZZZZ</name>
<dbReference type="EMBL" id="LAZR01042498">
    <property type="protein sequence ID" value="KKL09402.1"/>
    <property type="molecule type" value="Genomic_DNA"/>
</dbReference>
<proteinExistence type="predicted"/>
<comment type="caution">
    <text evidence="1">The sequence shown here is derived from an EMBL/GenBank/DDBJ whole genome shotgun (WGS) entry which is preliminary data.</text>
</comment>
<dbReference type="AlphaFoldDB" id="A0A0F9B6I5"/>
<sequence length="309" mass="33859">MKNIKMFGKIVPLIAVLLVGMLTIVASAELQDFYGTVTSTVTISQAVKLDGGTDDIVDEIPIAAFDGDIVYGPDYQLENFANRWILVDLIVITADEDYVAYPEYKLVPDTVGLPGDEDDVHFYIGSSLTWSEFISASFDFNIESGHERAPHVNLWLRKGDLELQLTTWAGGLPPVSISGNTATYDHDDFTVTHTTDLGTDWENGLSEDWIVREVRIQSGDPSKDPNEDSSLLWEQVVYVSNVKVNTILTPMVELPTQDFANSPGRMVEFRIAYAFEAGIIPTSYVTTIGVKPMATVGRSGVTSGGVVIP</sequence>
<evidence type="ECO:0000313" key="1">
    <source>
        <dbReference type="EMBL" id="KKL09402.1"/>
    </source>
</evidence>
<reference evidence="1" key="1">
    <citation type="journal article" date="2015" name="Nature">
        <title>Complex archaea that bridge the gap between prokaryotes and eukaryotes.</title>
        <authorList>
            <person name="Spang A."/>
            <person name="Saw J.H."/>
            <person name="Jorgensen S.L."/>
            <person name="Zaremba-Niedzwiedzka K."/>
            <person name="Martijn J."/>
            <person name="Lind A.E."/>
            <person name="van Eijk R."/>
            <person name="Schleper C."/>
            <person name="Guy L."/>
            <person name="Ettema T.J."/>
        </authorList>
    </citation>
    <scope>NUCLEOTIDE SEQUENCE</scope>
</reference>
<protein>
    <submittedName>
        <fullName evidence="1">Uncharacterized protein</fullName>
    </submittedName>
</protein>
<organism evidence="1">
    <name type="scientific">marine sediment metagenome</name>
    <dbReference type="NCBI Taxonomy" id="412755"/>
    <lineage>
        <taxon>unclassified sequences</taxon>
        <taxon>metagenomes</taxon>
        <taxon>ecological metagenomes</taxon>
    </lineage>
</organism>
<accession>A0A0F9B6I5</accession>
<gene>
    <name evidence="1" type="ORF">LCGC14_2566230</name>
</gene>